<evidence type="ECO:0000313" key="1">
    <source>
        <dbReference type="EMBL" id="TQL43077.1"/>
    </source>
</evidence>
<gene>
    <name evidence="1" type="ORF">FB468_1092</name>
</gene>
<organism evidence="1 2">
    <name type="scientific">Leucobacter komagatae</name>
    <dbReference type="NCBI Taxonomy" id="55969"/>
    <lineage>
        <taxon>Bacteria</taxon>
        <taxon>Bacillati</taxon>
        <taxon>Actinomycetota</taxon>
        <taxon>Actinomycetes</taxon>
        <taxon>Micrococcales</taxon>
        <taxon>Microbacteriaceae</taxon>
        <taxon>Leucobacter</taxon>
    </lineage>
</organism>
<sequence length="135" mass="13698">MGEDPPHILGILGLSPVTSKNLKPAREEHGDGISDDSSTITSTAGDVCAELATLSHGMGLPPIAMDGATEPASFSSAAGVTLPRLNRTPLGKIARIPRAFACIHKTAVGVGGYKVSTVSAIVEAGEVPEGRGNAR</sequence>
<proteinExistence type="predicted"/>
<dbReference type="AlphaFoldDB" id="A0A542Y4S4"/>
<accession>A0A542Y4S4</accession>
<protein>
    <submittedName>
        <fullName evidence="1">Uncharacterized protein</fullName>
    </submittedName>
</protein>
<dbReference type="EMBL" id="VFON01000001">
    <property type="protein sequence ID" value="TQL43077.1"/>
    <property type="molecule type" value="Genomic_DNA"/>
</dbReference>
<comment type="caution">
    <text evidence="1">The sequence shown here is derived from an EMBL/GenBank/DDBJ whole genome shotgun (WGS) entry which is preliminary data.</text>
</comment>
<name>A0A542Y4S4_9MICO</name>
<evidence type="ECO:0000313" key="2">
    <source>
        <dbReference type="Proteomes" id="UP000319094"/>
    </source>
</evidence>
<reference evidence="1 2" key="1">
    <citation type="submission" date="2019-06" db="EMBL/GenBank/DDBJ databases">
        <title>Sequencing the genomes of 1000 actinobacteria strains.</title>
        <authorList>
            <person name="Klenk H.-P."/>
        </authorList>
    </citation>
    <scope>NUCLEOTIDE SEQUENCE [LARGE SCALE GENOMIC DNA]</scope>
    <source>
        <strain evidence="1 2">DSM 8803</strain>
    </source>
</reference>
<dbReference type="Proteomes" id="UP000319094">
    <property type="component" value="Unassembled WGS sequence"/>
</dbReference>
<keyword evidence="2" id="KW-1185">Reference proteome</keyword>